<evidence type="ECO:0000313" key="4">
    <source>
        <dbReference type="EMBL" id="CAK9045807.1"/>
    </source>
</evidence>
<comment type="similarity">
    <text evidence="1">Belongs to the VPS13 family.</text>
</comment>
<feature type="region of interest" description="Disordered" evidence="3">
    <location>
        <begin position="2378"/>
        <end position="2425"/>
    </location>
</feature>
<feature type="region of interest" description="Disordered" evidence="3">
    <location>
        <begin position="1104"/>
        <end position="1125"/>
    </location>
</feature>
<sequence>MFEGIINSLLEKYLAPYLENMSSTNLRFRLGKMSAKNLKLKSHLCALLGFSELELQVGELKVLDIEVPFLALFSGDISIKVQNLEVHAIVQKSTSKSAKERLAELRQTRLDAVEHKAAQQIEVRKHQKVVEAAKQEGKDIDAGMVAKVARHFISNVKIEMSELSCRVSDPESGAHVAVDLGELFAQAPTEEEVLKATTTQTDVEVSRSTSNFDVDGARFTKAIGFNNFYVKGGYKVSSNMISLHRLQLVLLAGPGKMQAEIDFGLPEGRDGRPKPPDEVTLTGEQITACIMLSNALGEESKRLHALLMPPGAERMVNLHTKEGIKKADREYVALSTRYYRKELLEVVSHKRLQELEESEQWRLQVMRDVVPLPMQAEWFMPVMEELQEARKRDAKKEASWHNKMLQKCSCWSEDTMQKDPQRMMKELHEEAEGLKDVIVPNDFSLELQIGKLILELYDQEDQLLQVTLNTAGLVANVSQKVDHRGEQSADWDFSFVLQSFSIGINHQYDNMLRFGTANDKPAFRVNLDNRLEETKNVIAVSLSMQPLELFFHDSLIRSLRKLQTDIIRATKQEPSQEEIKPNAKMQDIVQQKKTEEEEEVLQSYYAMGKAWMETSAGKDMLEEAKKRTPDELELSVELQAPRIYFPVLGKAAVHISLGVLTAESKKPFTMESGELTVQLHPAEREPLLAVLTRQGVKHPMIASRPLITTLAFDDSCARVVVQLESMEIKASPDLIQILATIPKVLQEAMKIEEEVEVLEEEVEELQVVPKPKAKPAIQAPVEKAHEDSPSRRIYQFLLDVQNIGIMLDSDIDRSAPVLRVFAALRSVEVCQHGRQIHMPLETFALSAGGPCKQMMRVKADGFNLEVGRFEPLLETFELGCQLVKDDITGTEVHVFGRKPLLLNVNPVILRRLQWYSRRLAGSVVPMPDEPKPVPVRYALLNLSGVPVGLHLKLKDIAADAWMDVPPTGQTWRCLDNLDFTFPPSVGVAVAEPHVPASRRQIARLDLGLLNCIRIPNSQLIVQLRRPSVLGAVVLISSKVLIFNETSIPLALRFDGSKPLVWTSCASSDLLDGTADFYESQVRDGCTPGAVPSWLMPGGLASVPLDLPQPKDDDDDDDDEEDEDEGATSWEMMMQTEPNMWGKASFSFNSTYASVQCGSQHLLAVVDYETLAPPASEKLMNVKLLPPLQLTSCLPCKVEVQYHSLGEAVESSRQVEIAETDTVRIYDIGFPQTVRIRARVIGGEWSEWGTLELNEEDIGEEDRRLSRLEAEMQVDTPGFGEYTFALLDKGNGKVQLCCQTWLIDRTGWNLSVEREGPLIDAGDGVLLCGNNVKYHKISSNGRCGPEFSLPSGQNDWTITTTHEGTNVTVRARPLPGQQDHTTRCLEIVPRHIVQNLTEHPVEFRSGDCRVVVQPMDMESPKFTSENLQFRPSTASAWSVDIPAIEESAGTASIAVGRFCWTVDIRADHGTIYVSIKPGSKYALWNRLPKGECEIRVRSLQFRALAGEVVDFAWVDPFFKDKDLEAELILEEEDFTINPRTMYQKKLRGRLELFSSFENSTTFLEVREKQSYEQPIAAMTLNLVLPRIGVSLMGRSPHRVRISELLYLELALLQVVASTKPKQDMQVLNFALGDLQLDYQVPENPLQHCVVIGNRGVSSHTLARSFLQFHLERHQISSSEMHLACVSFKLDDMEVTVDDTLITTMLNVLDILVPAPTKTQAGFPLDSVQQVRKQAGASIVPTLDKIPAAEPIFQIDELMMSSISVKIWSRIRLKRVKSFLPSWACGLVGALSLSNSMSMDGAEISLSAKSLKNMLGKAADLASGFVREWMGNMLKSVASCLGHSSLLAIPKAPMELLESAGGYAAQFVPDADLDHMVDPDYAHHHKLQRQQPIRGASQGMHSAVSSFGQGLSGMMDIFRRPVEGAKQDGVKGFVKGVGTGLVSGVVKGVTGIKDAAMDFGRGLVAEAHRTFNPTQVVKKRVRHPRATFGPIGAIIDYSELDAHVIAYIHSKVDPRCAVEAVVPLFKWKDQKPQDQQDNDKVHESSDEDHPETAPMGPSFEALVVTKDEILLAEIPNQRLHEVKSFYPDLGYEMSGKNMVHSRILQHLRAVDRPAGSKSSFQIRHAIPFSSLISAKWAESKQEEKEQKPPLQLEIRAQQANGQFGHMSISQQRSLRPYTLDLPMPWGVCQELPQSLKSLLSSYDCGLPPKQVEILHLTLSTLRRAMQGDELENKTVVVEECWEVQRAAIAAGFESGWQLPFLPNEPEQQNGWVAEGLQRRHPLLDPNRNAARKKKGPPIRQLRFWKPNGTWQREINSDTDAEGWQYATGWSSRDWRAAPRIMLDVVRRRKWTLQYTLNFLGQMSSPSLPAPKLPVSMAPSLAPSVTESVPPSADVSAFPSAAASPTRTKRRPEQPESSASAKPGPISARQLHDIAAAAARRQWTTTRRLPLPRPSSIASPSSAQSPSFARPQSAASSSYRQSTQAVGQSHGGQLQSSLHVPRVGHAGHVQPTAATTAVVQTGSFPLTRVPQMRDPLLASFSSTTSRVSTATASRPQYRVVVNQR</sequence>
<reference evidence="4 5" key="1">
    <citation type="submission" date="2024-02" db="EMBL/GenBank/DDBJ databases">
        <authorList>
            <person name="Chen Y."/>
            <person name="Shah S."/>
            <person name="Dougan E. K."/>
            <person name="Thang M."/>
            <person name="Chan C."/>
        </authorList>
    </citation>
    <scope>NUCLEOTIDE SEQUENCE [LARGE SCALE GENOMIC DNA]</scope>
</reference>
<evidence type="ECO:0000256" key="2">
    <source>
        <dbReference type="SAM" id="Coils"/>
    </source>
</evidence>
<feature type="compositionally biased region" description="Low complexity" evidence="3">
    <location>
        <begin position="2440"/>
        <end position="2475"/>
    </location>
</feature>
<feature type="region of interest" description="Disordered" evidence="3">
    <location>
        <begin position="2440"/>
        <end position="2492"/>
    </location>
</feature>
<keyword evidence="5" id="KW-1185">Reference proteome</keyword>
<name>A0ABP0M2U2_9DINO</name>
<accession>A0ABP0M2U2</accession>
<feature type="compositionally biased region" description="Polar residues" evidence="3">
    <location>
        <begin position="2476"/>
        <end position="2492"/>
    </location>
</feature>
<protein>
    <recommendedName>
        <fullName evidence="6">Vacuolar protein sorting-associated protein 13A</fullName>
    </recommendedName>
</protein>
<organism evidence="4 5">
    <name type="scientific">Durusdinium trenchii</name>
    <dbReference type="NCBI Taxonomy" id="1381693"/>
    <lineage>
        <taxon>Eukaryota</taxon>
        <taxon>Sar</taxon>
        <taxon>Alveolata</taxon>
        <taxon>Dinophyceae</taxon>
        <taxon>Suessiales</taxon>
        <taxon>Symbiodiniaceae</taxon>
        <taxon>Durusdinium</taxon>
    </lineage>
</organism>
<evidence type="ECO:0000256" key="1">
    <source>
        <dbReference type="ARBA" id="ARBA00006545"/>
    </source>
</evidence>
<dbReference type="PANTHER" id="PTHR16166">
    <property type="entry name" value="VACUOLAR PROTEIN SORTING-ASSOCIATED PROTEIN VPS13"/>
    <property type="match status" value="1"/>
</dbReference>
<feature type="coiled-coil region" evidence="2">
    <location>
        <begin position="741"/>
        <end position="768"/>
    </location>
</feature>
<feature type="compositionally biased region" description="Basic and acidic residues" evidence="3">
    <location>
        <begin position="2027"/>
        <end position="2042"/>
    </location>
</feature>
<dbReference type="PANTHER" id="PTHR16166:SF93">
    <property type="entry name" value="INTERMEMBRANE LIPID TRANSFER PROTEIN VPS13"/>
    <property type="match status" value="1"/>
</dbReference>
<evidence type="ECO:0008006" key="6">
    <source>
        <dbReference type="Google" id="ProtNLM"/>
    </source>
</evidence>
<proteinExistence type="inferred from homology"/>
<feature type="region of interest" description="Disordered" evidence="3">
    <location>
        <begin position="2027"/>
        <end position="2055"/>
    </location>
</feature>
<evidence type="ECO:0000256" key="3">
    <source>
        <dbReference type="SAM" id="MobiDB-lite"/>
    </source>
</evidence>
<feature type="compositionally biased region" description="Acidic residues" evidence="3">
    <location>
        <begin position="1111"/>
        <end position="1125"/>
    </location>
</feature>
<dbReference type="EMBL" id="CAXAMN010015446">
    <property type="protein sequence ID" value="CAK9045807.1"/>
    <property type="molecule type" value="Genomic_DNA"/>
</dbReference>
<dbReference type="Proteomes" id="UP001642484">
    <property type="component" value="Unassembled WGS sequence"/>
</dbReference>
<evidence type="ECO:0000313" key="5">
    <source>
        <dbReference type="Proteomes" id="UP001642484"/>
    </source>
</evidence>
<gene>
    <name evidence="4" type="ORF">CCMP2556_LOCUS23877</name>
</gene>
<comment type="caution">
    <text evidence="4">The sequence shown here is derived from an EMBL/GenBank/DDBJ whole genome shotgun (WGS) entry which is preliminary data.</text>
</comment>
<dbReference type="InterPro" id="IPR026847">
    <property type="entry name" value="VPS13"/>
</dbReference>
<keyword evidence="2" id="KW-0175">Coiled coil</keyword>